<dbReference type="SUPFAM" id="SSF142433">
    <property type="entry name" value="CinA-like"/>
    <property type="match status" value="1"/>
</dbReference>
<dbReference type="InterPro" id="IPR036653">
    <property type="entry name" value="CinA-like_C"/>
</dbReference>
<dbReference type="InterPro" id="IPR008136">
    <property type="entry name" value="CinA_C"/>
</dbReference>
<evidence type="ECO:0000313" key="2">
    <source>
        <dbReference type="EMBL" id="THG40216.1"/>
    </source>
</evidence>
<dbReference type="Proteomes" id="UP000308038">
    <property type="component" value="Unassembled WGS sequence"/>
</dbReference>
<comment type="caution">
    <text evidence="2">The sequence shown here is derived from an EMBL/GenBank/DDBJ whole genome shotgun (WGS) entry which is preliminary data.</text>
</comment>
<reference evidence="2 3" key="1">
    <citation type="submission" date="2019-04" db="EMBL/GenBank/DDBJ databases">
        <title>Microbes associate with the intestines of laboratory mice.</title>
        <authorList>
            <person name="Navarre W."/>
            <person name="Wong E."/>
            <person name="Huang K.C."/>
            <person name="Tropini C."/>
            <person name="Ng K."/>
            <person name="Yu B."/>
        </authorList>
    </citation>
    <scope>NUCLEOTIDE SEQUENCE [LARGE SCALE GENOMIC DNA]</scope>
    <source>
        <strain evidence="2 3">NM83_B4-11</strain>
    </source>
</reference>
<feature type="domain" description="CinA C-terminal" evidence="1">
    <location>
        <begin position="7"/>
        <end position="159"/>
    </location>
</feature>
<protein>
    <submittedName>
        <fullName evidence="2">CinA family protein</fullName>
    </submittedName>
</protein>
<proteinExistence type="predicted"/>
<gene>
    <name evidence="2" type="ORF">E5988_08570</name>
</gene>
<accession>A0ABY2QHN9</accession>
<dbReference type="EMBL" id="SSTI01000005">
    <property type="protein sequence ID" value="THG40216.1"/>
    <property type="molecule type" value="Genomic_DNA"/>
</dbReference>
<sequence>MLHALHPLAQQAATLLTQRRQTIAVADGATGGLILAGLLTVPGATRFCRGGGVIYSLKGRNILLGLPREALTGMESVTEAYALLQARGIRDRFGANWGIAETGSAGPDQHPRGAPTGRSCIAVVGPDVARAITVETGSPDRIANMEAFARTALTFLVDTLKAAPAPTPV</sequence>
<dbReference type="RefSeq" id="WP_136451419.1">
    <property type="nucleotide sequence ID" value="NZ_SSTI01000005.1"/>
</dbReference>
<dbReference type="Pfam" id="PF02464">
    <property type="entry name" value="CinA"/>
    <property type="match status" value="1"/>
</dbReference>
<dbReference type="Gene3D" id="3.90.950.20">
    <property type="entry name" value="CinA-like"/>
    <property type="match status" value="1"/>
</dbReference>
<keyword evidence="3" id="KW-1185">Reference proteome</keyword>
<evidence type="ECO:0000259" key="1">
    <source>
        <dbReference type="Pfam" id="PF02464"/>
    </source>
</evidence>
<evidence type="ECO:0000313" key="3">
    <source>
        <dbReference type="Proteomes" id="UP000308038"/>
    </source>
</evidence>
<name>A0ABY2QHN9_9SPHN</name>
<organism evidence="2 3">
    <name type="scientific">Sphingomonas olei</name>
    <dbReference type="NCBI Taxonomy" id="1886787"/>
    <lineage>
        <taxon>Bacteria</taxon>
        <taxon>Pseudomonadati</taxon>
        <taxon>Pseudomonadota</taxon>
        <taxon>Alphaproteobacteria</taxon>
        <taxon>Sphingomonadales</taxon>
        <taxon>Sphingomonadaceae</taxon>
        <taxon>Sphingomonas</taxon>
    </lineage>
</organism>